<dbReference type="PANTHER" id="PTHR46033:SF8">
    <property type="entry name" value="PROTEIN MAINTENANCE OF MERISTEMS-LIKE"/>
    <property type="match status" value="1"/>
</dbReference>
<dbReference type="PaxDb" id="3827-XP_004516431.1"/>
<evidence type="ECO:0000259" key="1">
    <source>
        <dbReference type="Pfam" id="PF10536"/>
    </source>
</evidence>
<dbReference type="RefSeq" id="XP_004516431.1">
    <property type="nucleotide sequence ID" value="XM_004516374.1"/>
</dbReference>
<name>A0A1S2Z7J4_CICAR</name>
<proteinExistence type="predicted"/>
<sequence length="337" mass="38802">MTITLDDVANLLGLPIRGEFYSPPDVDRVTTCNLVVHLLGVTTEEIWEETKKTRGAHYRLDWLKEVFRRQCAAERFDYAARAYLLNLVGSTIFTDKSHTLVDAKYLPLFRYLDGIHKYAWGTAALVVLYDYLSDACYYDTKQLGGYMTLLQIYEYFPNICNRGDQGADVECFARMNRWCYKQGKHKVHEYRSIIDALTPVDVIWRPWENHRGVIPFDDIMLYTGHIRLCSTIVKYLPERCLRQFGYIQYIPSPPLPDPARLFDVSHPLLVLPDGVPQVPRYSVPPTSADASSSQPPPILQQIGDLIQQGLSQHQASPNDELYIHFYKALYLSRSRIS</sequence>
<accession>A0A1S2Z7J4</accession>
<reference evidence="3" key="1">
    <citation type="submission" date="2025-08" db="UniProtKB">
        <authorList>
            <consortium name="RefSeq"/>
        </authorList>
    </citation>
    <scope>IDENTIFICATION</scope>
    <source>
        <tissue evidence="3">Etiolated seedlings</tissue>
    </source>
</reference>
<keyword evidence="2" id="KW-1185">Reference proteome</keyword>
<evidence type="ECO:0000313" key="2">
    <source>
        <dbReference type="Proteomes" id="UP000087171"/>
    </source>
</evidence>
<dbReference type="STRING" id="3827.A0A1S2Z7J4"/>
<dbReference type="PANTHER" id="PTHR46033">
    <property type="entry name" value="PROTEIN MAIN-LIKE 2"/>
    <property type="match status" value="1"/>
</dbReference>
<dbReference type="InterPro" id="IPR044824">
    <property type="entry name" value="MAIN-like"/>
</dbReference>
<gene>
    <name evidence="3" type="primary">LOC101514019</name>
</gene>
<dbReference type="GO" id="GO:0010073">
    <property type="term" value="P:meristem maintenance"/>
    <property type="evidence" value="ECO:0007669"/>
    <property type="project" value="InterPro"/>
</dbReference>
<dbReference type="InterPro" id="IPR019557">
    <property type="entry name" value="AminoTfrase-like_pln_mobile"/>
</dbReference>
<feature type="domain" description="Aminotransferase-like plant mobile" evidence="1">
    <location>
        <begin position="1"/>
        <end position="253"/>
    </location>
</feature>
<dbReference type="AlphaFoldDB" id="A0A1S2Z7J4"/>
<evidence type="ECO:0000313" key="3">
    <source>
        <dbReference type="RefSeq" id="XP_004516431.1"/>
    </source>
</evidence>
<protein>
    <submittedName>
        <fullName evidence="3">Protein MAIN-LIKE 1-like</fullName>
    </submittedName>
</protein>
<dbReference type="OrthoDB" id="1412882at2759"/>
<organism evidence="2 3">
    <name type="scientific">Cicer arietinum</name>
    <name type="common">Chickpea</name>
    <name type="synonym">Garbanzo</name>
    <dbReference type="NCBI Taxonomy" id="3827"/>
    <lineage>
        <taxon>Eukaryota</taxon>
        <taxon>Viridiplantae</taxon>
        <taxon>Streptophyta</taxon>
        <taxon>Embryophyta</taxon>
        <taxon>Tracheophyta</taxon>
        <taxon>Spermatophyta</taxon>
        <taxon>Magnoliopsida</taxon>
        <taxon>eudicotyledons</taxon>
        <taxon>Gunneridae</taxon>
        <taxon>Pentapetalae</taxon>
        <taxon>rosids</taxon>
        <taxon>fabids</taxon>
        <taxon>Fabales</taxon>
        <taxon>Fabaceae</taxon>
        <taxon>Papilionoideae</taxon>
        <taxon>50 kb inversion clade</taxon>
        <taxon>NPAAA clade</taxon>
        <taxon>Hologalegina</taxon>
        <taxon>IRL clade</taxon>
        <taxon>Cicereae</taxon>
        <taxon>Cicer</taxon>
    </lineage>
</organism>
<dbReference type="Proteomes" id="UP000087171">
    <property type="component" value="Unplaced"/>
</dbReference>
<dbReference type="Pfam" id="PF10536">
    <property type="entry name" value="PMD"/>
    <property type="match status" value="1"/>
</dbReference>